<dbReference type="EMBL" id="LBRE01000024">
    <property type="protein sequence ID" value="KKP91943.1"/>
    <property type="molecule type" value="Genomic_DNA"/>
</dbReference>
<evidence type="ECO:0000313" key="2">
    <source>
        <dbReference type="Proteomes" id="UP000034140"/>
    </source>
</evidence>
<gene>
    <name evidence="1" type="ORF">UR96_C0024G0002</name>
</gene>
<evidence type="ECO:0000313" key="1">
    <source>
        <dbReference type="EMBL" id="KKP91943.1"/>
    </source>
</evidence>
<dbReference type="Proteomes" id="UP000034140">
    <property type="component" value="Unassembled WGS sequence"/>
</dbReference>
<accession>A0A0G0DET4</accession>
<organism evidence="1 2">
    <name type="scientific">candidate division WS6 bacterium GW2011_GWC1_36_11</name>
    <dbReference type="NCBI Taxonomy" id="1619090"/>
    <lineage>
        <taxon>Bacteria</taxon>
        <taxon>Candidatus Dojkabacteria</taxon>
    </lineage>
</organism>
<protein>
    <submittedName>
        <fullName evidence="1">Uncharacterized protein</fullName>
    </submittedName>
</protein>
<comment type="caution">
    <text evidence="1">The sequence shown here is derived from an EMBL/GenBank/DDBJ whole genome shotgun (WGS) entry which is preliminary data.</text>
</comment>
<dbReference type="AlphaFoldDB" id="A0A0G0DET4"/>
<proteinExistence type="predicted"/>
<sequence>MITELPLSDGLTNLEDIAITPLPEKVGSNDVINYSTTIEDIKGIVLTNEEKTLNYLSNDLFEIKEDPEISELTRIKYKDTNDQNVKLMQDKLSDLGAFDESIQSLEFHNKRSYIISTFRVLFATTRILNDLKSNIPEEDLIKNFNELVKNQTTSEDEKHFREKDYKAGVFQYLFDDANIKKNKGYINPEGKVTEQEMGTVIFPSVIRVLRGLEDISKRVDPFTNNPS</sequence>
<reference evidence="1 2" key="1">
    <citation type="journal article" date="2015" name="Nature">
        <title>rRNA introns, odd ribosomes, and small enigmatic genomes across a large radiation of phyla.</title>
        <authorList>
            <person name="Brown C.T."/>
            <person name="Hug L.A."/>
            <person name="Thomas B.C."/>
            <person name="Sharon I."/>
            <person name="Castelle C.J."/>
            <person name="Singh A."/>
            <person name="Wilkins M.J."/>
            <person name="Williams K.H."/>
            <person name="Banfield J.F."/>
        </authorList>
    </citation>
    <scope>NUCLEOTIDE SEQUENCE [LARGE SCALE GENOMIC DNA]</scope>
</reference>
<name>A0A0G0DET4_9BACT</name>